<evidence type="ECO:0008006" key="3">
    <source>
        <dbReference type="Google" id="ProtNLM"/>
    </source>
</evidence>
<sequence>MAADRTSDGKEIKEEILKTFSSPYSPEVKEKPFVEGIDWMPISTREDKELVAPFTFDEIRKVVLSYNRNESPGFDGTLNSSLVETYVCLMPKKENANRVKEFRPISLITSVYKTLAKVLTNRLRRVMSSTIFEEYRPKKEGSVLNSSLEGL</sequence>
<organism evidence="1 2">
    <name type="scientific">Cucumis melo var. makuwa</name>
    <name type="common">Oriental melon</name>
    <dbReference type="NCBI Taxonomy" id="1194695"/>
    <lineage>
        <taxon>Eukaryota</taxon>
        <taxon>Viridiplantae</taxon>
        <taxon>Streptophyta</taxon>
        <taxon>Embryophyta</taxon>
        <taxon>Tracheophyta</taxon>
        <taxon>Spermatophyta</taxon>
        <taxon>Magnoliopsida</taxon>
        <taxon>eudicotyledons</taxon>
        <taxon>Gunneridae</taxon>
        <taxon>Pentapetalae</taxon>
        <taxon>rosids</taxon>
        <taxon>fabids</taxon>
        <taxon>Cucurbitales</taxon>
        <taxon>Cucurbitaceae</taxon>
        <taxon>Benincaseae</taxon>
        <taxon>Cucumis</taxon>
    </lineage>
</organism>
<gene>
    <name evidence="1" type="ORF">E5676_scaffold427G00030</name>
</gene>
<dbReference type="AlphaFoldDB" id="A0A5D3CAB6"/>
<dbReference type="Proteomes" id="UP000321947">
    <property type="component" value="Unassembled WGS sequence"/>
</dbReference>
<protein>
    <recommendedName>
        <fullName evidence="3">Reverse transcriptase</fullName>
    </recommendedName>
</protein>
<proteinExistence type="predicted"/>
<evidence type="ECO:0000313" key="1">
    <source>
        <dbReference type="EMBL" id="TYK08232.1"/>
    </source>
</evidence>
<comment type="caution">
    <text evidence="1">The sequence shown here is derived from an EMBL/GenBank/DDBJ whole genome shotgun (WGS) entry which is preliminary data.</text>
</comment>
<reference evidence="1 2" key="1">
    <citation type="submission" date="2019-08" db="EMBL/GenBank/DDBJ databases">
        <title>Draft genome sequences of two oriental melons (Cucumis melo L. var makuwa).</title>
        <authorList>
            <person name="Kwon S.-Y."/>
        </authorList>
    </citation>
    <scope>NUCLEOTIDE SEQUENCE [LARGE SCALE GENOMIC DNA]</scope>
    <source>
        <strain evidence="2">cv. Chang Bougi</strain>
        <tissue evidence="1">Leaf</tissue>
    </source>
</reference>
<name>A0A5D3CAB6_CUCMM</name>
<evidence type="ECO:0000313" key="2">
    <source>
        <dbReference type="Proteomes" id="UP000321947"/>
    </source>
</evidence>
<accession>A0A5D3CAB6</accession>
<dbReference type="EMBL" id="SSTD01012904">
    <property type="protein sequence ID" value="TYK08232.1"/>
    <property type="molecule type" value="Genomic_DNA"/>
</dbReference>